<sequence length="221" mass="23452">EGAGRGSDRWIGAGGGGGAGVGRARGHRVRPAGERGVRRAGRRPGGGRRRHRPGRRRSRCRRTGRGGRGAGDRREPAARAAARPGRHSAGRAVPRHRDGGDGDARARGAQAGGAVVLRRRGHPRPAAVVLAAGLRAPAEAADRRPRGAGTAGPEQRPRLDARAAGLPDRRRRGSHRLHRRIDPGDEGLPSRRRRGPRSPGGGVRRRPVLRQRVRCGAGPRL</sequence>
<name>A0A6J4HD33_9ACTN</name>
<gene>
    <name evidence="2" type="ORF">AVDCRST_MAG57-513</name>
</gene>
<feature type="non-terminal residue" evidence="2">
    <location>
        <position position="1"/>
    </location>
</feature>
<feature type="region of interest" description="Disordered" evidence="1">
    <location>
        <begin position="134"/>
        <end position="221"/>
    </location>
</feature>
<dbReference type="AlphaFoldDB" id="A0A6J4HD33"/>
<proteinExistence type="predicted"/>
<feature type="compositionally biased region" description="Basic residues" evidence="1">
    <location>
        <begin position="38"/>
        <end position="65"/>
    </location>
</feature>
<feature type="compositionally biased region" description="Basic and acidic residues" evidence="1">
    <location>
        <begin position="95"/>
        <end position="106"/>
    </location>
</feature>
<protein>
    <submittedName>
        <fullName evidence="2">Uncharacterized protein</fullName>
    </submittedName>
</protein>
<feature type="compositionally biased region" description="Low complexity" evidence="1">
    <location>
        <begin position="107"/>
        <end position="116"/>
    </location>
</feature>
<organism evidence="2">
    <name type="scientific">uncultured Blastococcus sp</name>
    <dbReference type="NCBI Taxonomy" id="217144"/>
    <lineage>
        <taxon>Bacteria</taxon>
        <taxon>Bacillati</taxon>
        <taxon>Actinomycetota</taxon>
        <taxon>Actinomycetes</taxon>
        <taxon>Geodermatophilales</taxon>
        <taxon>Geodermatophilaceae</taxon>
        <taxon>Blastococcus</taxon>
        <taxon>environmental samples</taxon>
    </lineage>
</organism>
<dbReference type="EMBL" id="CADCTI010000051">
    <property type="protein sequence ID" value="CAA9219729.1"/>
    <property type="molecule type" value="Genomic_DNA"/>
</dbReference>
<feature type="region of interest" description="Disordered" evidence="1">
    <location>
        <begin position="1"/>
        <end position="119"/>
    </location>
</feature>
<feature type="non-terminal residue" evidence="2">
    <location>
        <position position="221"/>
    </location>
</feature>
<accession>A0A6J4HD33</accession>
<feature type="compositionally biased region" description="Basic residues" evidence="1">
    <location>
        <begin position="203"/>
        <end position="213"/>
    </location>
</feature>
<feature type="compositionally biased region" description="Basic residues" evidence="1">
    <location>
        <begin position="169"/>
        <end position="179"/>
    </location>
</feature>
<feature type="compositionally biased region" description="Gly residues" evidence="1">
    <location>
        <begin position="12"/>
        <end position="23"/>
    </location>
</feature>
<evidence type="ECO:0000256" key="1">
    <source>
        <dbReference type="SAM" id="MobiDB-lite"/>
    </source>
</evidence>
<evidence type="ECO:0000313" key="2">
    <source>
        <dbReference type="EMBL" id="CAA9219729.1"/>
    </source>
</evidence>
<reference evidence="2" key="1">
    <citation type="submission" date="2020-02" db="EMBL/GenBank/DDBJ databases">
        <authorList>
            <person name="Meier V. D."/>
        </authorList>
    </citation>
    <scope>NUCLEOTIDE SEQUENCE</scope>
    <source>
        <strain evidence="2">AVDCRST_MAG57</strain>
    </source>
</reference>